<dbReference type="PROSITE" id="PS51186">
    <property type="entry name" value="GNAT"/>
    <property type="match status" value="1"/>
</dbReference>
<dbReference type="InterPro" id="IPR000182">
    <property type="entry name" value="GNAT_dom"/>
</dbReference>
<feature type="domain" description="N-acetyltransferase" evidence="1">
    <location>
        <begin position="11"/>
        <end position="159"/>
    </location>
</feature>
<evidence type="ECO:0000313" key="2">
    <source>
        <dbReference type="EMBL" id="GDY62556.1"/>
    </source>
</evidence>
<protein>
    <submittedName>
        <fullName evidence="2">Aminoglycoside 2'-N-acetyltransferase</fullName>
    </submittedName>
</protein>
<dbReference type="Proteomes" id="UP000302139">
    <property type="component" value="Unassembled WGS sequence"/>
</dbReference>
<gene>
    <name evidence="2" type="primary">aac</name>
    <name evidence="2" type="ORF">SAV14893_019490</name>
</gene>
<dbReference type="GO" id="GO:0016747">
    <property type="term" value="F:acyltransferase activity, transferring groups other than amino-acyl groups"/>
    <property type="evidence" value="ECO:0007669"/>
    <property type="project" value="InterPro"/>
</dbReference>
<evidence type="ECO:0000313" key="3">
    <source>
        <dbReference type="Proteomes" id="UP000302139"/>
    </source>
</evidence>
<dbReference type="InterPro" id="IPR016181">
    <property type="entry name" value="Acyl_CoA_acyltransferase"/>
</dbReference>
<proteinExistence type="predicted"/>
<dbReference type="OMA" id="VFDWRDG"/>
<evidence type="ECO:0000259" key="1">
    <source>
        <dbReference type="PROSITE" id="PS51186"/>
    </source>
</evidence>
<sequence length="189" mass="20128">MVVGVRDTGPMAIRLRTAHTVDLTAAELRSVRSLLDGAFEGGFDDEDWDHGLGGLHVLVYDARGLAAHGSVIQRRVLHRGRSLRVGYVEAVGVRAEARRSGLGGRVMAELERIVEGAYDLGALSASEKGAALYAARGWQVWPGRIGALGPDGIVRLPGEEGSTFVRAAGAGPLDPAYDLVFDWRDGDVL</sequence>
<organism evidence="2 3">
    <name type="scientific">Streptomyces avermitilis</name>
    <dbReference type="NCBI Taxonomy" id="33903"/>
    <lineage>
        <taxon>Bacteria</taxon>
        <taxon>Bacillati</taxon>
        <taxon>Actinomycetota</taxon>
        <taxon>Actinomycetes</taxon>
        <taxon>Kitasatosporales</taxon>
        <taxon>Streptomycetaceae</taxon>
        <taxon>Streptomyces</taxon>
    </lineage>
</organism>
<keyword evidence="2" id="KW-0808">Transferase</keyword>
<dbReference type="Pfam" id="PF13527">
    <property type="entry name" value="Acetyltransf_9"/>
    <property type="match status" value="1"/>
</dbReference>
<accession>A0A4D4LT57</accession>
<dbReference type="AlphaFoldDB" id="A0A4D4LT57"/>
<dbReference type="SUPFAM" id="SSF55729">
    <property type="entry name" value="Acyl-CoA N-acyltransferases (Nat)"/>
    <property type="match status" value="1"/>
</dbReference>
<name>A0A4D4LT57_STRAX</name>
<dbReference type="Gene3D" id="3.40.630.30">
    <property type="match status" value="1"/>
</dbReference>
<comment type="caution">
    <text evidence="2">The sequence shown here is derived from an EMBL/GenBank/DDBJ whole genome shotgun (WGS) entry which is preliminary data.</text>
</comment>
<reference evidence="2 3" key="1">
    <citation type="submission" date="2019-04" db="EMBL/GenBank/DDBJ databases">
        <title>Draft genome sequences of Streptomyces avermitilis NBRC 14893.</title>
        <authorList>
            <person name="Komaki H."/>
            <person name="Tamura T."/>
            <person name="Hosoyama A."/>
        </authorList>
    </citation>
    <scope>NUCLEOTIDE SEQUENCE [LARGE SCALE GENOMIC DNA]</scope>
    <source>
        <strain evidence="2 3">NBRC 14893</strain>
    </source>
</reference>
<dbReference type="EMBL" id="BJHX01000001">
    <property type="protein sequence ID" value="GDY62556.1"/>
    <property type="molecule type" value="Genomic_DNA"/>
</dbReference>